<dbReference type="InterPro" id="IPR050557">
    <property type="entry name" value="RTX_toxin/Mannuronan_C5-epim"/>
</dbReference>
<comment type="caution">
    <text evidence="4">The sequence shown here is derived from an EMBL/GenBank/DDBJ whole genome shotgun (WGS) entry which is preliminary data.</text>
</comment>
<accession>A0A5R8ZBA4</accession>
<evidence type="ECO:0000256" key="3">
    <source>
        <dbReference type="ARBA" id="ARBA00022837"/>
    </source>
</evidence>
<sequence>MDMSTLDQNTDVLASGNVDGPGMTALSDNGYVLVWSADSATFEGVVVARYNADGTLLQRTDIASDDVDDPSVTALPNGQFILAWTSENDDTDTGYVYTQLFGASGSKIGSPVLVASAQYELEDAKVHVLSDTRYIVTWGETHSTGGELDPSTADIKAVVYTNGQPGSVQTLLTGDLNAGEADDVAIFSSSGNLWLTYSLQKTTYVDGSVQSSSSTLSIAQITSTGTAIPGTTQELAQVTSNYVNANAAYFNVVQTNTGFLVTWVDDSQAGLSRVIHTQQYDQQFQALGEASEVAAAGSVNGASAQALPDGGYLLAWNIYDPNGAGVYVQRFNADGSAADQTPILVGTTESGVILWDAPSVTVLGNGSLVVSWNTSDFSNSNEDGGSTVLHIQQVSAAGELFGSVDPGTPSETDSGSESVLETAQIDGNLADFTFATDSSGNLTVNGQQTTSLADIGAVQFDDAIVTLQTGRFANESGSVVSMEPASTALSNGGYVIAWQQGDNIRVQQYDQSQDLVSDTVLPGVTGANPVVAATNDGGYVVGWTATPYTQVLQAYDKNGVASGVPVTVETQDNDNPSVKIEDASITVLKNGTWVVTWSEEMRDYWMDQNGNQHVSEGGELFMQLINPTTHALIGKPVKVDNTVKDNAIYAVEPSVTTLSNGGFVVLWERETDATDNVDVYMQLYSAAGKPVGGNVRVNSTIAGEQYGAEVAVLGDGSYVVTWTSVQYDANENATSADVFMQRYSAAGKALGGETQVNVTSSEPQGEPAITALQGGGYVISWATSDEVAYDGTNNLYAQIYDKSGNKVGAPLHITSDDSNDMFPVIAATDDGGFIITWEVLSPQVNGQNATGDIYSQRFDANGNANQLIGDTGDNTLVWTGAGGVILSGEEGNDTLVGGAANDTLIGGAGDDILDGGLGADVLVGGKGNDTYIVDNANDQVIENADEGIDTVRSAVTWTLGANLENLTLTGSAAINGTGNAGDNVLIGNSAANILSGGAGNDTLDGGDGVDVLDGGLGDDTYVVDLVVEGTGSSATLKLQDTIIEKAKQGTDTLQLRMDDDAVRAFAGTASITLDANLENLDASGTGALNLTLVGNKSSNTLTGNSGDNILDGKNGGDRLVGGDGDDTYYIYSDKDVVVELNGEAGGIDTVRVVSYLKNSYTLANNVENAIVDSKAAFTLIGNTQANTLTGNAAANVLDGGAGADTLIGGKGNDTYIVDNIDDVVVEFANEGIDTVKASVDYTLGDNLENLVLLDGAVNGTGNDLKNSITGNNADNVLDGGKGVDTLTGGKGNDTYIVDLLIKGTGAKASVVLEDKIVEKPGEGTDTLQLRADADAFNGFQGSASITLGANLENLDARQLGNLSINLTGNAADNEIWGSDGNGVINGGAGNDILHAGDGGSVLIGGLGADVMYGGAGQDTFKFTNLKELGLGDKQDVIHDFGSGDTLDFSALKGYTFVGTDNFSGAKQLRYEVNDDGITVYGNSNANTAPDFSIKIVGVIDHLQADQLSL</sequence>
<dbReference type="InterPro" id="IPR011049">
    <property type="entry name" value="Serralysin-like_metalloprot_C"/>
</dbReference>
<dbReference type="InterPro" id="IPR001343">
    <property type="entry name" value="Hemolysn_Ca-bd"/>
</dbReference>
<dbReference type="OrthoDB" id="223957at2"/>
<dbReference type="Gene3D" id="2.150.10.10">
    <property type="entry name" value="Serralysin-like metalloprotease, C-terminal"/>
    <property type="match status" value="4"/>
</dbReference>
<keyword evidence="3" id="KW-0106">Calcium</keyword>
<proteinExistence type="predicted"/>
<dbReference type="GO" id="GO:0005576">
    <property type="term" value="C:extracellular region"/>
    <property type="evidence" value="ECO:0007669"/>
    <property type="project" value="UniProtKB-SubCell"/>
</dbReference>
<dbReference type="PANTHER" id="PTHR38340:SF1">
    <property type="entry name" value="S-LAYER PROTEIN"/>
    <property type="match status" value="1"/>
</dbReference>
<reference evidence="4 5" key="1">
    <citation type="submission" date="2019-05" db="EMBL/GenBank/DDBJ databases">
        <title>Pseudomonas sp. SC006 isolated from lettuce that can produce HBGAs.</title>
        <authorList>
            <person name="Wang D."/>
            <person name="Liao N."/>
            <person name="Liu D."/>
            <person name="Zhang Z."/>
            <person name="Zou S."/>
        </authorList>
    </citation>
    <scope>NUCLEOTIDE SEQUENCE [LARGE SCALE GENOMIC DNA]</scope>
    <source>
        <strain evidence="4 5">SC006</strain>
    </source>
</reference>
<keyword evidence="2" id="KW-0964">Secreted</keyword>
<evidence type="ECO:0000256" key="2">
    <source>
        <dbReference type="ARBA" id="ARBA00022525"/>
    </source>
</evidence>
<protein>
    <submittedName>
        <fullName evidence="4">Calcium-binding protein</fullName>
    </submittedName>
</protein>
<evidence type="ECO:0000313" key="5">
    <source>
        <dbReference type="Proteomes" id="UP000309819"/>
    </source>
</evidence>
<comment type="subcellular location">
    <subcellularLocation>
        <location evidence="1">Secreted</location>
    </subcellularLocation>
</comment>
<organism evidence="4 5">
    <name type="scientific">Pseudomonas mosselii</name>
    <dbReference type="NCBI Taxonomy" id="78327"/>
    <lineage>
        <taxon>Bacteria</taxon>
        <taxon>Pseudomonadati</taxon>
        <taxon>Pseudomonadota</taxon>
        <taxon>Gammaproteobacteria</taxon>
        <taxon>Pseudomonadales</taxon>
        <taxon>Pseudomonadaceae</taxon>
        <taxon>Pseudomonas</taxon>
    </lineage>
</organism>
<dbReference type="SUPFAM" id="SSF51120">
    <property type="entry name" value="beta-Roll"/>
    <property type="match status" value="5"/>
</dbReference>
<dbReference type="GO" id="GO:0005509">
    <property type="term" value="F:calcium ion binding"/>
    <property type="evidence" value="ECO:0007669"/>
    <property type="project" value="InterPro"/>
</dbReference>
<dbReference type="InterPro" id="IPR018511">
    <property type="entry name" value="Hemolysin-typ_Ca-bd_CS"/>
</dbReference>
<name>A0A5R8ZBA4_9PSED</name>
<dbReference type="PRINTS" id="PR00313">
    <property type="entry name" value="CABNDNGRPT"/>
</dbReference>
<keyword evidence="5" id="KW-1185">Reference proteome</keyword>
<dbReference type="Pfam" id="PF00353">
    <property type="entry name" value="HemolysinCabind"/>
    <property type="match status" value="6"/>
</dbReference>
<dbReference type="EMBL" id="VAUO01000002">
    <property type="protein sequence ID" value="TLP63093.1"/>
    <property type="molecule type" value="Genomic_DNA"/>
</dbReference>
<evidence type="ECO:0000256" key="1">
    <source>
        <dbReference type="ARBA" id="ARBA00004613"/>
    </source>
</evidence>
<dbReference type="PROSITE" id="PS00330">
    <property type="entry name" value="HEMOLYSIN_CALCIUM"/>
    <property type="match status" value="3"/>
</dbReference>
<gene>
    <name evidence="4" type="ORF">FEM01_06290</name>
</gene>
<evidence type="ECO:0000313" key="4">
    <source>
        <dbReference type="EMBL" id="TLP63093.1"/>
    </source>
</evidence>
<dbReference type="Proteomes" id="UP000309819">
    <property type="component" value="Unassembled WGS sequence"/>
</dbReference>
<dbReference type="PANTHER" id="PTHR38340">
    <property type="entry name" value="S-LAYER PROTEIN"/>
    <property type="match status" value="1"/>
</dbReference>